<evidence type="ECO:0000313" key="1">
    <source>
        <dbReference type="EMBL" id="MTE12462.1"/>
    </source>
</evidence>
<accession>A0A6I3KRC8</accession>
<dbReference type="Proteomes" id="UP000432464">
    <property type="component" value="Unassembled WGS sequence"/>
</dbReference>
<dbReference type="RefSeq" id="WP_154786982.1">
    <property type="nucleotide sequence ID" value="NZ_WMBB01000003.1"/>
</dbReference>
<reference evidence="1 2" key="1">
    <citation type="submission" date="2019-11" db="EMBL/GenBank/DDBJ databases">
        <title>Nocardia sp. nov. CT2-14 isolated from soil.</title>
        <authorList>
            <person name="Kanchanasin P."/>
            <person name="Tanasupawat S."/>
            <person name="Yuki M."/>
            <person name="Kudo T."/>
        </authorList>
    </citation>
    <scope>NUCLEOTIDE SEQUENCE [LARGE SCALE GENOMIC DNA]</scope>
    <source>
        <strain evidence="1 2">CT2-14</strain>
    </source>
</reference>
<proteinExistence type="predicted"/>
<dbReference type="EMBL" id="WMBB01000003">
    <property type="protein sequence ID" value="MTE12462.1"/>
    <property type="molecule type" value="Genomic_DNA"/>
</dbReference>
<evidence type="ECO:0000313" key="2">
    <source>
        <dbReference type="Proteomes" id="UP000432464"/>
    </source>
</evidence>
<organism evidence="1 2">
    <name type="scientific">Nocardia aurantiaca</name>
    <dbReference type="NCBI Taxonomy" id="2675850"/>
    <lineage>
        <taxon>Bacteria</taxon>
        <taxon>Bacillati</taxon>
        <taxon>Actinomycetota</taxon>
        <taxon>Actinomycetes</taxon>
        <taxon>Mycobacteriales</taxon>
        <taxon>Nocardiaceae</taxon>
        <taxon>Nocardia</taxon>
    </lineage>
</organism>
<dbReference type="AlphaFoldDB" id="A0A6I3KRC8"/>
<sequence>MTDSTVRIRHYPDGLRGIVPVGAPAALDAAPGPDTLVLEVIGGYLIWNVLAGQRLPAALIDDVDAAQEWVWAIYGLPVAAALDSGDREAEAPAAPALPALAVSARRLAYAHWASRWWPASTLDGIATLDPALLDRDIALLTEECESLVDGADVLAPPAPAVIETSLRASDYALAAGDGARPAGALVLARGTGGWDWRACPPGLVDASESAVSWQLVRDAGATAVAISVAAHPDLPAAVPAHLRPWARIDTGHSELDTELRAADDTWIGESVLPAPASTVRIAIHVPGFGPDTGPRSTSAPADAALRQLVRDFASTRLREAAAPTVGHTDLFAPLLAEIAAAAADSDF</sequence>
<gene>
    <name evidence="1" type="ORF">GLP40_06655</name>
</gene>
<comment type="caution">
    <text evidence="1">The sequence shown here is derived from an EMBL/GenBank/DDBJ whole genome shotgun (WGS) entry which is preliminary data.</text>
</comment>
<name>A0A6I3KRC8_9NOCA</name>
<protein>
    <submittedName>
        <fullName evidence="1">Uncharacterized protein</fullName>
    </submittedName>
</protein>
<keyword evidence="2" id="KW-1185">Reference proteome</keyword>